<dbReference type="Gene3D" id="3.40.50.300">
    <property type="entry name" value="P-loop containing nucleotide triphosphate hydrolases"/>
    <property type="match status" value="1"/>
</dbReference>
<dbReference type="PANTHER" id="PTHR47977">
    <property type="entry name" value="RAS-RELATED PROTEIN RAB"/>
    <property type="match status" value="1"/>
</dbReference>
<dbReference type="InterPro" id="IPR001806">
    <property type="entry name" value="Small_GTPase"/>
</dbReference>
<dbReference type="SUPFAM" id="SSF56672">
    <property type="entry name" value="DNA/RNA polymerases"/>
    <property type="match status" value="1"/>
</dbReference>
<evidence type="ECO:0000259" key="3">
    <source>
        <dbReference type="PROSITE" id="PS50878"/>
    </source>
</evidence>
<dbReference type="InterPro" id="IPR027417">
    <property type="entry name" value="P-loop_NTPase"/>
</dbReference>
<dbReference type="SMART" id="SM00176">
    <property type="entry name" value="RAN"/>
    <property type="match status" value="1"/>
</dbReference>
<dbReference type="Pfam" id="PF00071">
    <property type="entry name" value="Ras"/>
    <property type="match status" value="1"/>
</dbReference>
<evidence type="ECO:0000313" key="5">
    <source>
        <dbReference type="Proteomes" id="UP000054324"/>
    </source>
</evidence>
<dbReference type="Proteomes" id="UP000054324">
    <property type="component" value="Unassembled WGS sequence"/>
</dbReference>
<sequence>MQNRCKPEIRQCNIRKKATILDLARKNKNVLFKEHYACLYSDPASSSHQLLSRRNCEQPLTDLVFTVGGIRKLLHKINPFCALGPKEVHPSVLKDTSSTLDNYLHLVFRESLDEGRLPSAWQEAIVTPLYKTGDQMSPGSYRPISLTSVPCKVMERILKRAILDHLTSSNLISPAQHGFLPNRSCVTNMLVFMDSLTQAKDKGLISDAIFFDFSKAFDRDPHVPLLHKLESYGIQGKILRWIKAFLSDRSFRVRIGSTYSSPAPVSIGVPQGSVLGPLLFLTYVNDLPDVLASPLWCAADIAYGEGSRTTDRCGVEAASYWRYGPLLEYANQVVYSGRTKDFTPIERVQRAATRMVAGLKSVDYETRLSMLDLFPLEYRRLQGDLILTYALFEQSLANRFFTVDPANTRRDIHTRFIFTDFFYFFYHISGVGKSSLLLRYIDNDFSATYISTIGVDFKVKTIMVGGLRVKLQIWDTAGQDRFRTITSTYYRGAHGIIIVYDVNDVRTFCNVERWTQEASMYTDDSIARILVGNKNDTPALKTVAARDAQRLAAKHSCLFIETSAKSDENVDQMFDMITREALRLRLQLASQQCNAMPNSITLRPVAAAPPEKRRNCCK</sequence>
<dbReference type="RefSeq" id="XP_009165065.1">
    <property type="nucleotide sequence ID" value="XM_009166801.1"/>
</dbReference>
<organism evidence="4 5">
    <name type="scientific">Opisthorchis viverrini</name>
    <name type="common">Southeast Asian liver fluke</name>
    <dbReference type="NCBI Taxonomy" id="6198"/>
    <lineage>
        <taxon>Eukaryota</taxon>
        <taxon>Metazoa</taxon>
        <taxon>Spiralia</taxon>
        <taxon>Lophotrochozoa</taxon>
        <taxon>Platyhelminthes</taxon>
        <taxon>Trematoda</taxon>
        <taxon>Digenea</taxon>
        <taxon>Opisthorchiida</taxon>
        <taxon>Opisthorchiata</taxon>
        <taxon>Opisthorchiidae</taxon>
        <taxon>Opisthorchis</taxon>
    </lineage>
</organism>
<dbReference type="OrthoDB" id="9989112at2759"/>
<dbReference type="NCBIfam" id="TIGR00231">
    <property type="entry name" value="small_GTP"/>
    <property type="match status" value="1"/>
</dbReference>
<feature type="domain" description="Reverse transcriptase" evidence="3">
    <location>
        <begin position="110"/>
        <end position="386"/>
    </location>
</feature>
<dbReference type="CDD" id="cd01650">
    <property type="entry name" value="RT_nLTR_like"/>
    <property type="match status" value="1"/>
</dbReference>
<dbReference type="InterPro" id="IPR043502">
    <property type="entry name" value="DNA/RNA_pol_sf"/>
</dbReference>
<gene>
    <name evidence="4" type="ORF">T265_02538</name>
</gene>
<dbReference type="FunFam" id="3.40.50.300:FF:001447">
    <property type="entry name" value="Ras-related protein Rab-1B"/>
    <property type="match status" value="1"/>
</dbReference>
<dbReference type="SUPFAM" id="SSF52540">
    <property type="entry name" value="P-loop containing nucleoside triphosphate hydrolases"/>
    <property type="match status" value="1"/>
</dbReference>
<dbReference type="SMART" id="SM00174">
    <property type="entry name" value="RHO"/>
    <property type="match status" value="1"/>
</dbReference>
<dbReference type="CDD" id="cd00154">
    <property type="entry name" value="Rab"/>
    <property type="match status" value="1"/>
</dbReference>
<dbReference type="Pfam" id="PF00078">
    <property type="entry name" value="RVT_1"/>
    <property type="match status" value="1"/>
</dbReference>
<dbReference type="AlphaFoldDB" id="A0A074ZZ19"/>
<dbReference type="STRING" id="6198.A0A074ZZ19"/>
<dbReference type="InterPro" id="IPR050227">
    <property type="entry name" value="Rab"/>
</dbReference>
<dbReference type="CTD" id="20316726"/>
<keyword evidence="1" id="KW-0547">Nucleotide-binding</keyword>
<name>A0A074ZZ19_OPIVI</name>
<keyword evidence="2" id="KW-0342">GTP-binding</keyword>
<keyword evidence="5" id="KW-1185">Reference proteome</keyword>
<dbReference type="PROSITE" id="PS50878">
    <property type="entry name" value="RT_POL"/>
    <property type="match status" value="1"/>
</dbReference>
<dbReference type="KEGG" id="ovi:T265_02538"/>
<proteinExistence type="predicted"/>
<reference evidence="4 5" key="1">
    <citation type="submission" date="2013-11" db="EMBL/GenBank/DDBJ databases">
        <title>Opisthorchis viverrini - life in the bile duct.</title>
        <authorList>
            <person name="Young N.D."/>
            <person name="Nagarajan N."/>
            <person name="Lin S.J."/>
            <person name="Korhonen P.K."/>
            <person name="Jex A.R."/>
            <person name="Hall R.S."/>
            <person name="Safavi-Hemami H."/>
            <person name="Kaewkong W."/>
            <person name="Bertrand D."/>
            <person name="Gao S."/>
            <person name="Seet Q."/>
            <person name="Wongkham S."/>
            <person name="Teh B.T."/>
            <person name="Wongkham C."/>
            <person name="Intapan P.M."/>
            <person name="Maleewong W."/>
            <person name="Yang X."/>
            <person name="Hu M."/>
            <person name="Wang Z."/>
            <person name="Hofmann A."/>
            <person name="Sternberg P.W."/>
            <person name="Tan P."/>
            <person name="Wang J."/>
            <person name="Gasser R.B."/>
        </authorList>
    </citation>
    <scope>NUCLEOTIDE SEQUENCE [LARGE SCALE GENOMIC DNA]</scope>
</reference>
<dbReference type="EMBL" id="KL596649">
    <property type="protein sequence ID" value="KER31222.1"/>
    <property type="molecule type" value="Genomic_DNA"/>
</dbReference>
<dbReference type="PROSITE" id="PS51421">
    <property type="entry name" value="RAS"/>
    <property type="match status" value="1"/>
</dbReference>
<accession>A0A074ZZ19</accession>
<evidence type="ECO:0000313" key="4">
    <source>
        <dbReference type="EMBL" id="KER31222.1"/>
    </source>
</evidence>
<dbReference type="PRINTS" id="PR00449">
    <property type="entry name" value="RASTRNSFRMNG"/>
</dbReference>
<dbReference type="GO" id="GO:0005525">
    <property type="term" value="F:GTP binding"/>
    <property type="evidence" value="ECO:0007669"/>
    <property type="project" value="UniProtKB-KW"/>
</dbReference>
<dbReference type="InterPro" id="IPR000477">
    <property type="entry name" value="RT_dom"/>
</dbReference>
<dbReference type="PROSITE" id="PS51419">
    <property type="entry name" value="RAB"/>
    <property type="match status" value="1"/>
</dbReference>
<evidence type="ECO:0000256" key="1">
    <source>
        <dbReference type="ARBA" id="ARBA00022741"/>
    </source>
</evidence>
<dbReference type="SMART" id="SM00173">
    <property type="entry name" value="RAS"/>
    <property type="match status" value="1"/>
</dbReference>
<dbReference type="GO" id="GO:0003924">
    <property type="term" value="F:GTPase activity"/>
    <property type="evidence" value="ECO:0007669"/>
    <property type="project" value="InterPro"/>
</dbReference>
<dbReference type="InterPro" id="IPR005225">
    <property type="entry name" value="Small_GTP-bd"/>
</dbReference>
<dbReference type="GeneID" id="20316726"/>
<evidence type="ECO:0000256" key="2">
    <source>
        <dbReference type="ARBA" id="ARBA00023134"/>
    </source>
</evidence>
<protein>
    <recommendedName>
        <fullName evidence="3">Reverse transcriptase domain-containing protein</fullName>
    </recommendedName>
</protein>
<dbReference type="SMART" id="SM00175">
    <property type="entry name" value="RAB"/>
    <property type="match status" value="1"/>
</dbReference>